<feature type="transmembrane region" description="Helical" evidence="6">
    <location>
        <begin position="283"/>
        <end position="302"/>
    </location>
</feature>
<comment type="subcellular location">
    <subcellularLocation>
        <location evidence="1">Membrane</location>
        <topology evidence="1">Multi-pass membrane protein</topology>
    </subcellularLocation>
</comment>
<dbReference type="PANTHER" id="PTHR42948">
    <property type="entry name" value="TRANSPORTER"/>
    <property type="match status" value="1"/>
</dbReference>
<dbReference type="InterPro" id="IPR037272">
    <property type="entry name" value="SNS_sf"/>
</dbReference>
<evidence type="ECO:0000256" key="6">
    <source>
        <dbReference type="SAM" id="Phobius"/>
    </source>
</evidence>
<dbReference type="RefSeq" id="WP_425346397.1">
    <property type="nucleotide sequence ID" value="NZ_JBGUBD010000009.1"/>
</dbReference>
<feature type="transmembrane region" description="Helical" evidence="6">
    <location>
        <begin position="375"/>
        <end position="396"/>
    </location>
</feature>
<reference evidence="7 8" key="1">
    <citation type="submission" date="2024-08" db="EMBL/GenBank/DDBJ databases">
        <title>Whole-genome sequencing of halo(alkali)philic microorganisms from hypersaline lakes.</title>
        <authorList>
            <person name="Sorokin D.Y."/>
            <person name="Merkel A.Y."/>
            <person name="Messina E."/>
            <person name="Yakimov M."/>
        </authorList>
    </citation>
    <scope>NUCLEOTIDE SEQUENCE [LARGE SCALE GENOMIC DNA]</scope>
    <source>
        <strain evidence="7 8">AB-hyl4</strain>
    </source>
</reference>
<dbReference type="Pfam" id="PF00209">
    <property type="entry name" value="SNF"/>
    <property type="match status" value="2"/>
</dbReference>
<feature type="transmembrane region" description="Helical" evidence="6">
    <location>
        <begin position="161"/>
        <end position="179"/>
    </location>
</feature>
<dbReference type="PRINTS" id="PR00176">
    <property type="entry name" value="NANEUSMPORT"/>
</dbReference>
<keyword evidence="5 6" id="KW-0472">Membrane</keyword>
<keyword evidence="3 6" id="KW-0812">Transmembrane</keyword>
<accession>A0ABV4U9I9</accession>
<evidence type="ECO:0000256" key="2">
    <source>
        <dbReference type="ARBA" id="ARBA00022448"/>
    </source>
</evidence>
<feature type="transmembrane region" description="Helical" evidence="6">
    <location>
        <begin position="12"/>
        <end position="32"/>
    </location>
</feature>
<comment type="caution">
    <text evidence="7">The sequence shown here is derived from an EMBL/GenBank/DDBJ whole genome shotgun (WGS) entry which is preliminary data.</text>
</comment>
<dbReference type="EMBL" id="JBGUBD010000009">
    <property type="protein sequence ID" value="MFA9479474.1"/>
    <property type="molecule type" value="Genomic_DNA"/>
</dbReference>
<dbReference type="NCBIfam" id="NF037979">
    <property type="entry name" value="Na_transp"/>
    <property type="match status" value="1"/>
</dbReference>
<organism evidence="7 8">
    <name type="scientific">Natronomicrosphaera hydrolytica</name>
    <dbReference type="NCBI Taxonomy" id="3242702"/>
    <lineage>
        <taxon>Bacteria</taxon>
        <taxon>Pseudomonadati</taxon>
        <taxon>Planctomycetota</taxon>
        <taxon>Phycisphaerae</taxon>
        <taxon>Phycisphaerales</taxon>
        <taxon>Phycisphaeraceae</taxon>
        <taxon>Natronomicrosphaera</taxon>
    </lineage>
</organism>
<dbReference type="SUPFAM" id="SSF161070">
    <property type="entry name" value="SNF-like"/>
    <property type="match status" value="1"/>
</dbReference>
<evidence type="ECO:0000313" key="8">
    <source>
        <dbReference type="Proteomes" id="UP001575105"/>
    </source>
</evidence>
<sequence>MANGPGSSENWGTRAGVILAVTGSAVGLGNFLRFPGLAAEWGGAFMIPYVLAFLLLGLPVVWVEWSAGRWGGRQGYNSIIGIFFAMSKSRLAPYLGTIGMLIPVMIYMFYVYVASWCLGYAWMYATGQMRGVDNYATFALDYIGYTQDNGWVFMNPFESPLIFLVITFVLNFILIYRGVTRGIELFCKYAMPVLAVIALIMLGRVLTLSPPEDAPERTVLAGLGYMWNPDFAALANPMIWLQAAGQVFFSLSIGFAIIITYASYMRKDDDVALSGLTAASGNGFTEVVLAGLTIIPVGFMFMGDAISERLGSSFQLGFMALPNVFDQMPGGQFFGFLFFFLLFLAAVTSTLSMLQPPIAFLEEGLGVGRKAAVTLLGFVTVIGCGFVVYFMSGAVAMDTIEFWAVDMAIPLLALVILLMYGWVLGVDKGFDELRRGAEIPVPGFVMVLIKYVSPTFLVAIFAGLVYTSLLADRPADADPTPFEVLVDNPVAQLSFGLILAVLVLFVLLTGQAVARWRKRELAQTEVSP</sequence>
<keyword evidence="4 6" id="KW-1133">Transmembrane helix</keyword>
<name>A0ABV4U9I9_9BACT</name>
<dbReference type="PANTHER" id="PTHR42948:SF1">
    <property type="entry name" value="TRANSPORTER"/>
    <property type="match status" value="1"/>
</dbReference>
<proteinExistence type="predicted"/>
<evidence type="ECO:0000256" key="4">
    <source>
        <dbReference type="ARBA" id="ARBA00022989"/>
    </source>
</evidence>
<dbReference type="Proteomes" id="UP001575105">
    <property type="component" value="Unassembled WGS sequence"/>
</dbReference>
<keyword evidence="8" id="KW-1185">Reference proteome</keyword>
<evidence type="ECO:0000256" key="1">
    <source>
        <dbReference type="ARBA" id="ARBA00004141"/>
    </source>
</evidence>
<keyword evidence="2" id="KW-0813">Transport</keyword>
<feature type="transmembrane region" description="Helical" evidence="6">
    <location>
        <begin position="489"/>
        <end position="509"/>
    </location>
</feature>
<dbReference type="InterPro" id="IPR000175">
    <property type="entry name" value="Na/ntran_symport"/>
</dbReference>
<feature type="transmembrane region" description="Helical" evidence="6">
    <location>
        <begin position="402"/>
        <end position="423"/>
    </location>
</feature>
<evidence type="ECO:0000256" key="3">
    <source>
        <dbReference type="ARBA" id="ARBA00022692"/>
    </source>
</evidence>
<gene>
    <name evidence="7" type="ORF">ACERK3_14390</name>
</gene>
<feature type="transmembrane region" description="Helical" evidence="6">
    <location>
        <begin position="333"/>
        <end position="354"/>
    </location>
</feature>
<protein>
    <submittedName>
        <fullName evidence="7">Sodium-dependent transporter</fullName>
    </submittedName>
</protein>
<feature type="transmembrane region" description="Helical" evidence="6">
    <location>
        <begin position="186"/>
        <end position="206"/>
    </location>
</feature>
<feature type="transmembrane region" description="Helical" evidence="6">
    <location>
        <begin position="239"/>
        <end position="262"/>
    </location>
</feature>
<evidence type="ECO:0000313" key="7">
    <source>
        <dbReference type="EMBL" id="MFA9479474.1"/>
    </source>
</evidence>
<feature type="transmembrane region" description="Helical" evidence="6">
    <location>
        <begin position="44"/>
        <end position="63"/>
    </location>
</feature>
<dbReference type="PROSITE" id="PS50267">
    <property type="entry name" value="NA_NEUROTRAN_SYMP_3"/>
    <property type="match status" value="1"/>
</dbReference>
<feature type="transmembrane region" description="Helical" evidence="6">
    <location>
        <begin position="444"/>
        <end position="469"/>
    </location>
</feature>
<evidence type="ECO:0000256" key="5">
    <source>
        <dbReference type="ARBA" id="ARBA00023136"/>
    </source>
</evidence>